<keyword evidence="2" id="KW-1185">Reference proteome</keyword>
<proteinExistence type="predicted"/>
<protein>
    <recommendedName>
        <fullName evidence="3">DUF2612 domain-containing protein</fullName>
    </recommendedName>
</protein>
<sequence length="213" mass="23414">MFSLKSVVSRFTDYFEKQPNSNISKLMKIFNDELQSLNTTIERVGEWKDIDKAEGLALDDAGTNIKQPRGVATDEVYRILLKSKIARNLSDGSINTIIQVLATALSCEYKDIKIKEKWTDDVDPEPAAIQVIELPLIKINEAGLDPANFARIIQRTVAGGIKVGVIELTGTFEFGDESNSIDTIRGFGDVNNAEIGGYLGAAYTPSTDQELPI</sequence>
<name>A0A432LHH5_9BACI</name>
<dbReference type="Proteomes" id="UP000287910">
    <property type="component" value="Unassembled WGS sequence"/>
</dbReference>
<dbReference type="EMBL" id="RYYR01000002">
    <property type="protein sequence ID" value="RUL56453.1"/>
    <property type="molecule type" value="Genomic_DNA"/>
</dbReference>
<comment type="caution">
    <text evidence="1">The sequence shown here is derived from an EMBL/GenBank/DDBJ whole genome shotgun (WGS) entry which is preliminary data.</text>
</comment>
<evidence type="ECO:0008006" key="3">
    <source>
        <dbReference type="Google" id="ProtNLM"/>
    </source>
</evidence>
<evidence type="ECO:0000313" key="1">
    <source>
        <dbReference type="EMBL" id="RUL56453.1"/>
    </source>
</evidence>
<reference evidence="1 2" key="1">
    <citation type="submission" date="2018-12" db="EMBL/GenBank/DDBJ databases">
        <title>Lysinibacillus antri sp. nov., isolated from a cave soil.</title>
        <authorList>
            <person name="Narsing Rao M.P."/>
            <person name="Zhang H."/>
            <person name="Dong Z.-Y."/>
            <person name="Niu X.-K."/>
            <person name="Zhang K."/>
            <person name="Fang B.-Z."/>
            <person name="Kang Y.-Q."/>
            <person name="Xiao M."/>
            <person name="Li W.-J."/>
        </authorList>
    </citation>
    <scope>NUCLEOTIDE SEQUENCE [LARGE SCALE GENOMIC DNA]</scope>
    <source>
        <strain evidence="1 2">SYSU K30002</strain>
    </source>
</reference>
<accession>A0A432LHH5</accession>
<evidence type="ECO:0000313" key="2">
    <source>
        <dbReference type="Proteomes" id="UP000287910"/>
    </source>
</evidence>
<gene>
    <name evidence="1" type="ORF">EK386_02135</name>
</gene>
<dbReference type="RefSeq" id="WP_126657370.1">
    <property type="nucleotide sequence ID" value="NZ_RYYR01000002.1"/>
</dbReference>
<dbReference type="AlphaFoldDB" id="A0A432LHH5"/>
<organism evidence="1 2">
    <name type="scientific">Lysinibacillus antri</name>
    <dbReference type="NCBI Taxonomy" id="2498145"/>
    <lineage>
        <taxon>Bacteria</taxon>
        <taxon>Bacillati</taxon>
        <taxon>Bacillota</taxon>
        <taxon>Bacilli</taxon>
        <taxon>Bacillales</taxon>
        <taxon>Bacillaceae</taxon>
        <taxon>Lysinibacillus</taxon>
    </lineage>
</organism>